<keyword evidence="2" id="KW-1185">Reference proteome</keyword>
<evidence type="ECO:0000313" key="2">
    <source>
        <dbReference type="Proteomes" id="UP000054248"/>
    </source>
</evidence>
<organism evidence="1 2">
    <name type="scientific">Tulasnella calospora MUT 4182</name>
    <dbReference type="NCBI Taxonomy" id="1051891"/>
    <lineage>
        <taxon>Eukaryota</taxon>
        <taxon>Fungi</taxon>
        <taxon>Dikarya</taxon>
        <taxon>Basidiomycota</taxon>
        <taxon>Agaricomycotina</taxon>
        <taxon>Agaricomycetes</taxon>
        <taxon>Cantharellales</taxon>
        <taxon>Tulasnellaceae</taxon>
        <taxon>Tulasnella</taxon>
    </lineage>
</organism>
<dbReference type="HOGENOM" id="CLU_3112258_0_0_1"/>
<gene>
    <name evidence="1" type="ORF">M407DRAFT_246555</name>
</gene>
<dbReference type="Proteomes" id="UP000054248">
    <property type="component" value="Unassembled WGS sequence"/>
</dbReference>
<dbReference type="EMBL" id="KN823308">
    <property type="protein sequence ID" value="KIO18153.1"/>
    <property type="molecule type" value="Genomic_DNA"/>
</dbReference>
<reference evidence="1 2" key="1">
    <citation type="submission" date="2014-04" db="EMBL/GenBank/DDBJ databases">
        <authorList>
            <consortium name="DOE Joint Genome Institute"/>
            <person name="Kuo A."/>
            <person name="Girlanda M."/>
            <person name="Perotto S."/>
            <person name="Kohler A."/>
            <person name="Nagy L.G."/>
            <person name="Floudas D."/>
            <person name="Copeland A."/>
            <person name="Barry K.W."/>
            <person name="Cichocki N."/>
            <person name="Veneault-Fourrey C."/>
            <person name="LaButti K."/>
            <person name="Lindquist E.A."/>
            <person name="Lipzen A."/>
            <person name="Lundell T."/>
            <person name="Morin E."/>
            <person name="Murat C."/>
            <person name="Sun H."/>
            <person name="Tunlid A."/>
            <person name="Henrissat B."/>
            <person name="Grigoriev I.V."/>
            <person name="Hibbett D.S."/>
            <person name="Martin F."/>
            <person name="Nordberg H.P."/>
            <person name="Cantor M.N."/>
            <person name="Hua S.X."/>
        </authorList>
    </citation>
    <scope>NUCLEOTIDE SEQUENCE [LARGE SCALE GENOMIC DNA]</scope>
    <source>
        <strain evidence="1 2">MUT 4182</strain>
    </source>
</reference>
<sequence length="54" mass="5795">MPRWNGIRTISTVSVIYTSIKVVPAPARCAPPDTEDQEASILRLVPQASAGSSR</sequence>
<proteinExistence type="predicted"/>
<name>A0A0C3K9R4_9AGAM</name>
<dbReference type="AlphaFoldDB" id="A0A0C3K9R4"/>
<accession>A0A0C3K9R4</accession>
<protein>
    <submittedName>
        <fullName evidence="1">Uncharacterized protein</fullName>
    </submittedName>
</protein>
<evidence type="ECO:0000313" key="1">
    <source>
        <dbReference type="EMBL" id="KIO18153.1"/>
    </source>
</evidence>
<reference evidence="2" key="2">
    <citation type="submission" date="2015-01" db="EMBL/GenBank/DDBJ databases">
        <title>Evolutionary Origins and Diversification of the Mycorrhizal Mutualists.</title>
        <authorList>
            <consortium name="DOE Joint Genome Institute"/>
            <consortium name="Mycorrhizal Genomics Consortium"/>
            <person name="Kohler A."/>
            <person name="Kuo A."/>
            <person name="Nagy L.G."/>
            <person name="Floudas D."/>
            <person name="Copeland A."/>
            <person name="Barry K.W."/>
            <person name="Cichocki N."/>
            <person name="Veneault-Fourrey C."/>
            <person name="LaButti K."/>
            <person name="Lindquist E.A."/>
            <person name="Lipzen A."/>
            <person name="Lundell T."/>
            <person name="Morin E."/>
            <person name="Murat C."/>
            <person name="Riley R."/>
            <person name="Ohm R."/>
            <person name="Sun H."/>
            <person name="Tunlid A."/>
            <person name="Henrissat B."/>
            <person name="Grigoriev I.V."/>
            <person name="Hibbett D.S."/>
            <person name="Martin F."/>
        </authorList>
    </citation>
    <scope>NUCLEOTIDE SEQUENCE [LARGE SCALE GENOMIC DNA]</scope>
    <source>
        <strain evidence="2">MUT 4182</strain>
    </source>
</reference>